<reference evidence="1" key="1">
    <citation type="submission" date="2020-05" db="EMBL/GenBank/DDBJ databases">
        <authorList>
            <person name="Chiriac C."/>
            <person name="Salcher M."/>
            <person name="Ghai R."/>
            <person name="Kavagutti S V."/>
        </authorList>
    </citation>
    <scope>NUCLEOTIDE SEQUENCE</scope>
</reference>
<gene>
    <name evidence="1" type="ORF">UFOPK3772_03481</name>
</gene>
<organism evidence="1">
    <name type="scientific">freshwater metagenome</name>
    <dbReference type="NCBI Taxonomy" id="449393"/>
    <lineage>
        <taxon>unclassified sequences</taxon>
        <taxon>metagenomes</taxon>
        <taxon>ecological metagenomes</taxon>
    </lineage>
</organism>
<sequence length="40" mass="4102">MIGQDVTWDTVPIALQAGADAEGEIDWNVTVAALTGGSVE</sequence>
<dbReference type="EMBL" id="CAFBNE010000213">
    <property type="protein sequence ID" value="CAB4972304.1"/>
    <property type="molecule type" value="Genomic_DNA"/>
</dbReference>
<accession>A0A6J7M403</accession>
<proteinExistence type="predicted"/>
<protein>
    <submittedName>
        <fullName evidence="1">Unannotated protein</fullName>
    </submittedName>
</protein>
<name>A0A6J7M403_9ZZZZ</name>
<dbReference type="AlphaFoldDB" id="A0A6J7M403"/>
<evidence type="ECO:0000313" key="1">
    <source>
        <dbReference type="EMBL" id="CAB4972304.1"/>
    </source>
</evidence>